<protein>
    <submittedName>
        <fullName evidence="1">Uncharacterized protein</fullName>
    </submittedName>
</protein>
<accession>A0A699YSS1</accession>
<comment type="caution">
    <text evidence="1">The sequence shown here is derived from an EMBL/GenBank/DDBJ whole genome shotgun (WGS) entry which is preliminary data.</text>
</comment>
<dbReference type="Proteomes" id="UP000485058">
    <property type="component" value="Unassembled WGS sequence"/>
</dbReference>
<dbReference type="EMBL" id="BLLF01000492">
    <property type="protein sequence ID" value="GFH12335.1"/>
    <property type="molecule type" value="Genomic_DNA"/>
</dbReference>
<name>A0A699YSS1_HAELA</name>
<dbReference type="AlphaFoldDB" id="A0A699YSS1"/>
<gene>
    <name evidence="1" type="ORF">HaLaN_07996</name>
</gene>
<keyword evidence="2" id="KW-1185">Reference proteome</keyword>
<evidence type="ECO:0000313" key="2">
    <source>
        <dbReference type="Proteomes" id="UP000485058"/>
    </source>
</evidence>
<reference evidence="1 2" key="1">
    <citation type="submission" date="2020-02" db="EMBL/GenBank/DDBJ databases">
        <title>Draft genome sequence of Haematococcus lacustris strain NIES-144.</title>
        <authorList>
            <person name="Morimoto D."/>
            <person name="Nakagawa S."/>
            <person name="Yoshida T."/>
            <person name="Sawayama S."/>
        </authorList>
    </citation>
    <scope>NUCLEOTIDE SEQUENCE [LARGE SCALE GENOMIC DNA]</scope>
    <source>
        <strain evidence="1 2">NIES-144</strain>
    </source>
</reference>
<proteinExistence type="predicted"/>
<evidence type="ECO:0000313" key="1">
    <source>
        <dbReference type="EMBL" id="GFH12335.1"/>
    </source>
</evidence>
<sequence length="39" mass="4333">MDRLLSRLSLLLPPGLIKTTTVKLVTNTSLEEAWAAPPW</sequence>
<organism evidence="1 2">
    <name type="scientific">Haematococcus lacustris</name>
    <name type="common">Green alga</name>
    <name type="synonym">Haematococcus pluvialis</name>
    <dbReference type="NCBI Taxonomy" id="44745"/>
    <lineage>
        <taxon>Eukaryota</taxon>
        <taxon>Viridiplantae</taxon>
        <taxon>Chlorophyta</taxon>
        <taxon>core chlorophytes</taxon>
        <taxon>Chlorophyceae</taxon>
        <taxon>CS clade</taxon>
        <taxon>Chlamydomonadales</taxon>
        <taxon>Haematococcaceae</taxon>
        <taxon>Haematococcus</taxon>
    </lineage>
</organism>